<dbReference type="KEGG" id="samy:DB32_007379"/>
<dbReference type="Proteomes" id="UP000034883">
    <property type="component" value="Chromosome"/>
</dbReference>
<feature type="region of interest" description="Disordered" evidence="1">
    <location>
        <begin position="1"/>
        <end position="57"/>
    </location>
</feature>
<dbReference type="EMBL" id="CP011125">
    <property type="protein sequence ID" value="AKF10230.1"/>
    <property type="molecule type" value="Genomic_DNA"/>
</dbReference>
<organism evidence="2 3">
    <name type="scientific">Sandaracinus amylolyticus</name>
    <dbReference type="NCBI Taxonomy" id="927083"/>
    <lineage>
        <taxon>Bacteria</taxon>
        <taxon>Pseudomonadati</taxon>
        <taxon>Myxococcota</taxon>
        <taxon>Polyangia</taxon>
        <taxon>Polyangiales</taxon>
        <taxon>Sandaracinaceae</taxon>
        <taxon>Sandaracinus</taxon>
    </lineage>
</organism>
<evidence type="ECO:0000256" key="1">
    <source>
        <dbReference type="SAM" id="MobiDB-lite"/>
    </source>
</evidence>
<name>A0A0F6W8P0_9BACT</name>
<keyword evidence="3" id="KW-1185">Reference proteome</keyword>
<dbReference type="AlphaFoldDB" id="A0A0F6W8P0"/>
<evidence type="ECO:0000313" key="3">
    <source>
        <dbReference type="Proteomes" id="UP000034883"/>
    </source>
</evidence>
<reference evidence="2 3" key="1">
    <citation type="submission" date="2015-03" db="EMBL/GenBank/DDBJ databases">
        <title>Genome assembly of Sandaracinus amylolyticus DSM 53668.</title>
        <authorList>
            <person name="Sharma G."/>
            <person name="Subramanian S."/>
        </authorList>
    </citation>
    <scope>NUCLEOTIDE SEQUENCE [LARGE SCALE GENOMIC DNA]</scope>
    <source>
        <strain evidence="2 3">DSM 53668</strain>
    </source>
</reference>
<proteinExistence type="predicted"/>
<gene>
    <name evidence="2" type="ORF">DB32_007379</name>
</gene>
<feature type="compositionally biased region" description="Basic residues" evidence="1">
    <location>
        <begin position="43"/>
        <end position="57"/>
    </location>
</feature>
<feature type="compositionally biased region" description="Polar residues" evidence="1">
    <location>
        <begin position="9"/>
        <end position="28"/>
    </location>
</feature>
<evidence type="ECO:0000313" key="2">
    <source>
        <dbReference type="EMBL" id="AKF10230.1"/>
    </source>
</evidence>
<sequence length="57" mass="6577">MAEQYVPSEATSSGFDQRAQRSAPSSVSRCYDDRWSGRSAGSVRHRRRRYRDRARAV</sequence>
<accession>A0A0F6W8P0</accession>
<protein>
    <submittedName>
        <fullName evidence="2">Uncharacterized protein</fullName>
    </submittedName>
</protein>